<evidence type="ECO:0000256" key="1">
    <source>
        <dbReference type="SAM" id="Phobius"/>
    </source>
</evidence>
<keyword evidence="1" id="KW-0812">Transmembrane</keyword>
<protein>
    <submittedName>
        <fullName evidence="2">DUF1648 domain-containing protein</fullName>
    </submittedName>
</protein>
<feature type="transmembrane region" description="Helical" evidence="1">
    <location>
        <begin position="93"/>
        <end position="113"/>
    </location>
</feature>
<dbReference type="Proteomes" id="UP001500124">
    <property type="component" value="Unassembled WGS sequence"/>
</dbReference>
<dbReference type="EMBL" id="BAABKC010000037">
    <property type="protein sequence ID" value="GAA5054060.1"/>
    <property type="molecule type" value="Genomic_DNA"/>
</dbReference>
<keyword evidence="1" id="KW-1133">Transmembrane helix</keyword>
<name>A0ABP9KBV6_9ACTN</name>
<evidence type="ECO:0000313" key="3">
    <source>
        <dbReference type="Proteomes" id="UP001500124"/>
    </source>
</evidence>
<sequence>MNDRRASRRGARWGGGVVWSVGTAALIAALPWAASGRLPDRLATHWTLQGGAPDGSMPLWAASVFPAAIWLFLAAVVLLTLRRGADAAHAPGEPWASTSLLAGGTLLAGAQAAVVRANLDRADWHDARQPTPWLVAILGATAIAGVTGWLVSSRRRRTATPAAKEVPQSPLLRIPEGQRMVWLSRTANPWLQALAAATGLVAVAAAVALVSGLVEQGPGWALFTPFALASLAVAGCAAVQARVSERGLEVAFGPFGWPVRRWDAADIESARTEDRTPAQVGGWGYRISGLGSTVMLRGGPCLVVRVRGKGQDFAVSVDDAERGAALLNALSTPRSR</sequence>
<reference evidence="3" key="1">
    <citation type="journal article" date="2019" name="Int. J. Syst. Evol. Microbiol.">
        <title>The Global Catalogue of Microorganisms (GCM) 10K type strain sequencing project: providing services to taxonomists for standard genome sequencing and annotation.</title>
        <authorList>
            <consortium name="The Broad Institute Genomics Platform"/>
            <consortium name="The Broad Institute Genome Sequencing Center for Infectious Disease"/>
            <person name="Wu L."/>
            <person name="Ma J."/>
        </authorList>
    </citation>
    <scope>NUCLEOTIDE SEQUENCE [LARGE SCALE GENOMIC DNA]</scope>
    <source>
        <strain evidence="3">JCM 18410</strain>
    </source>
</reference>
<gene>
    <name evidence="2" type="ORF">GCM10023336_24960</name>
</gene>
<organism evidence="2 3">
    <name type="scientific">Streptomyces similanensis</name>
    <dbReference type="NCBI Taxonomy" id="1274988"/>
    <lineage>
        <taxon>Bacteria</taxon>
        <taxon>Bacillati</taxon>
        <taxon>Actinomycetota</taxon>
        <taxon>Actinomycetes</taxon>
        <taxon>Kitasatosporales</taxon>
        <taxon>Streptomycetaceae</taxon>
        <taxon>Streptomyces</taxon>
    </lineage>
</organism>
<feature type="transmembrane region" description="Helical" evidence="1">
    <location>
        <begin position="59"/>
        <end position="81"/>
    </location>
</feature>
<evidence type="ECO:0000313" key="2">
    <source>
        <dbReference type="EMBL" id="GAA5054060.1"/>
    </source>
</evidence>
<accession>A0ABP9KBV6</accession>
<comment type="caution">
    <text evidence="2">The sequence shown here is derived from an EMBL/GenBank/DDBJ whole genome shotgun (WGS) entry which is preliminary data.</text>
</comment>
<keyword evidence="3" id="KW-1185">Reference proteome</keyword>
<proteinExistence type="predicted"/>
<keyword evidence="1" id="KW-0472">Membrane</keyword>
<feature type="transmembrane region" description="Helical" evidence="1">
    <location>
        <begin position="190"/>
        <end position="214"/>
    </location>
</feature>
<feature type="transmembrane region" description="Helical" evidence="1">
    <location>
        <begin position="220"/>
        <end position="239"/>
    </location>
</feature>
<dbReference type="RefSeq" id="WP_345668374.1">
    <property type="nucleotide sequence ID" value="NZ_BAABKC010000037.1"/>
</dbReference>
<feature type="transmembrane region" description="Helical" evidence="1">
    <location>
        <begin position="133"/>
        <end position="151"/>
    </location>
</feature>
<feature type="transmembrane region" description="Helical" evidence="1">
    <location>
        <begin position="12"/>
        <end position="34"/>
    </location>
</feature>